<evidence type="ECO:0000259" key="3">
    <source>
        <dbReference type="Pfam" id="PF13360"/>
    </source>
</evidence>
<dbReference type="InterPro" id="IPR045301">
    <property type="entry name" value="GEX3-like"/>
</dbReference>
<reference evidence="4" key="1">
    <citation type="submission" date="2021-01" db="EMBL/GenBank/DDBJ databases">
        <title>Adiantum capillus-veneris genome.</title>
        <authorList>
            <person name="Fang Y."/>
            <person name="Liao Q."/>
        </authorList>
    </citation>
    <scope>NUCLEOTIDE SEQUENCE</scope>
    <source>
        <strain evidence="4">H3</strain>
        <tissue evidence="4">Leaf</tissue>
    </source>
</reference>
<evidence type="ECO:0000313" key="4">
    <source>
        <dbReference type="EMBL" id="KAI5075587.1"/>
    </source>
</evidence>
<dbReference type="SUPFAM" id="SSF50998">
    <property type="entry name" value="Quinoprotein alcohol dehydrogenase-like"/>
    <property type="match status" value="1"/>
</dbReference>
<comment type="caution">
    <text evidence="4">The sequence shown here is derived from an EMBL/GenBank/DDBJ whole genome shotgun (WGS) entry which is preliminary data.</text>
</comment>
<keyword evidence="5" id="KW-1185">Reference proteome</keyword>
<dbReference type="Pfam" id="PF13360">
    <property type="entry name" value="PQQ_2"/>
    <property type="match status" value="1"/>
</dbReference>
<dbReference type="Proteomes" id="UP000886520">
    <property type="component" value="Chromosome 9"/>
</dbReference>
<dbReference type="PANTHER" id="PTHR37253:SF1">
    <property type="entry name" value="PROTEIN GAMETE EXPRESSED 3"/>
    <property type="match status" value="1"/>
</dbReference>
<keyword evidence="2" id="KW-0472">Membrane</keyword>
<dbReference type="PANTHER" id="PTHR37253">
    <property type="entry name" value="PROTEIN GAMETE EXPRESSED 3"/>
    <property type="match status" value="1"/>
</dbReference>
<feature type="compositionally biased region" description="Low complexity" evidence="1">
    <location>
        <begin position="1083"/>
        <end position="1102"/>
    </location>
</feature>
<feature type="region of interest" description="Disordered" evidence="1">
    <location>
        <begin position="1240"/>
        <end position="1284"/>
    </location>
</feature>
<feature type="compositionally biased region" description="Basic and acidic residues" evidence="1">
    <location>
        <begin position="1133"/>
        <end position="1150"/>
    </location>
</feature>
<feature type="compositionally biased region" description="Polar residues" evidence="1">
    <location>
        <begin position="1023"/>
        <end position="1043"/>
    </location>
</feature>
<feature type="compositionally biased region" description="Polar residues" evidence="1">
    <location>
        <begin position="1160"/>
        <end position="1169"/>
    </location>
</feature>
<dbReference type="SUPFAM" id="SSF63829">
    <property type="entry name" value="Calcium-dependent phosphotriesterase"/>
    <property type="match status" value="1"/>
</dbReference>
<dbReference type="InterPro" id="IPR011047">
    <property type="entry name" value="Quinoprotein_ADH-like_sf"/>
</dbReference>
<feature type="compositionally biased region" description="Basic and acidic residues" evidence="1">
    <location>
        <begin position="1272"/>
        <end position="1284"/>
    </location>
</feature>
<feature type="compositionally biased region" description="Polar residues" evidence="1">
    <location>
        <begin position="1103"/>
        <end position="1123"/>
    </location>
</feature>
<sequence length="1284" mass="140368">MTSPPPMMKDIPSFGDTSVVSGLDSEKSNFVSTSKSTAEAHDVFMEKSGLLNFGKSLSLISDFSDDMVNDYSQLVGLSTGENIKSDSDLALFHCKGDLKMRRNLLGEDLLLHQSSSPTIGGDGRVYACIGSNAHAFNMDGTLEWTVGLNDTCEHLVTPAVTNDGKVYMAANDRVVAIAYSQELDLLSIWDLFNNTGFDGSMLGTKQVTGLTLMGDGSILINAGIAGLYAVAEDGSPLWSTNGDLSSTDATFPSGTFCSDQDKLCYFHFSPAVDHCDGSVYIVHTNGWLYAIDGWNPNVKWRYDIKSSGNTSVAGVTAGYNGRVYVATTTGVLSTLDTMTGQLLWQVKVGPLTNRTCFPKLDSAGQVVLGSLDGFLYVISSSGRRVKKYLGSWAETSIIHSCPYIDCAKKEIFVAQVSVGMKMVTKAAVSYLAAKGVTFFVLDAYSGYVLLSKYFPGISIANQDGMLDATLLLSVFATNYSLGGICDAFGAYAGGWKCTLVSSDALEGVPAFIGRSIEPLYIALPLTFFVLAILILIWFLLRKRYERNHMRSGPPEVIDRHILPDFQDLCRKRTMSQNKVIRLELLLKNNPASKQLQLELNEAVEDLYSNEWILSQFSPNCRNDTDLEPLLQEVTSDFGIFGTSSHNSISPSKGLGLSLNPGSFNKFVIPSKPKKVGYSQTSFNTSMEVEFGSLNRASLRRSSANPLFKASESLSRFNSPEFQTTHNSFYGVSDLENGYSPSLNSTEISLYEQQNTDPFLIPEAVNADSTEIPDSQTNLYSNTSYATQNVNYDDYESDLDIRQYDVCDTYPKILQEDMMDENALTAHSSLRPLIKDVRENMIKLEPQSGSATDENMEHEDTDNNADRFILNAEVERPSVHVSSALEVEPEASSANEAMDTPPIDMNIFEQGDGELLSAYSTEPEATDSAMMGASEFDFLSDRSKPFHIIPDPYPTSESKVEDQELKKWNGVQETLHGDQISSFKDDEITRYTGKEDTEGYARDTQELRFEENGSSGEKLCQPEGDSSSFGEAMNLSNLNLVSHSENQDPIEGNDVVASGPQDFNPGKTESEKLVESTANTSDASVETPASSRSESSSQSTPRSLVTTSVSEPAESLNSKASTITDVSDDESSDNSDKSEQEGESTAQHDRGIITPLGPQRMTRTATNISDWHNLPPAIEDSSRRRLSQQAPRASASERQNTVAFGGLVLPGSYFTSQSQERVGSQQFSISRLPIAEMRSLDPRRSILDDRTLSQGSSMASRSSSRIPPGRASQDYEGKNISEEPS</sequence>
<keyword evidence="2" id="KW-0812">Transmembrane</keyword>
<dbReference type="OrthoDB" id="19653at2759"/>
<feature type="transmembrane region" description="Helical" evidence="2">
    <location>
        <begin position="519"/>
        <end position="540"/>
    </location>
</feature>
<dbReference type="EMBL" id="JABFUD020000009">
    <property type="protein sequence ID" value="KAI5075587.1"/>
    <property type="molecule type" value="Genomic_DNA"/>
</dbReference>
<feature type="domain" description="Pyrrolo-quinoline quinone repeat" evidence="3">
    <location>
        <begin position="208"/>
        <end position="383"/>
    </location>
</feature>
<accession>A0A9D4UXI1</accession>
<dbReference type="InterPro" id="IPR002372">
    <property type="entry name" value="PQQ_rpt_dom"/>
</dbReference>
<feature type="region of interest" description="Disordered" evidence="1">
    <location>
        <begin position="1008"/>
        <end position="1200"/>
    </location>
</feature>
<feature type="compositionally biased region" description="Polar residues" evidence="1">
    <location>
        <begin position="1186"/>
        <end position="1200"/>
    </location>
</feature>
<evidence type="ECO:0000256" key="1">
    <source>
        <dbReference type="SAM" id="MobiDB-lite"/>
    </source>
</evidence>
<evidence type="ECO:0000313" key="5">
    <source>
        <dbReference type="Proteomes" id="UP000886520"/>
    </source>
</evidence>
<name>A0A9D4UXI1_ADICA</name>
<dbReference type="Gene3D" id="2.130.10.10">
    <property type="entry name" value="YVTN repeat-like/Quinoprotein amine dehydrogenase"/>
    <property type="match status" value="1"/>
</dbReference>
<organism evidence="4 5">
    <name type="scientific">Adiantum capillus-veneris</name>
    <name type="common">Maidenhair fern</name>
    <dbReference type="NCBI Taxonomy" id="13818"/>
    <lineage>
        <taxon>Eukaryota</taxon>
        <taxon>Viridiplantae</taxon>
        <taxon>Streptophyta</taxon>
        <taxon>Embryophyta</taxon>
        <taxon>Tracheophyta</taxon>
        <taxon>Polypodiopsida</taxon>
        <taxon>Polypodiidae</taxon>
        <taxon>Polypodiales</taxon>
        <taxon>Pteridineae</taxon>
        <taxon>Pteridaceae</taxon>
        <taxon>Vittarioideae</taxon>
        <taxon>Adiantum</taxon>
    </lineage>
</organism>
<dbReference type="InterPro" id="IPR018391">
    <property type="entry name" value="PQQ_b-propeller_rpt"/>
</dbReference>
<feature type="compositionally biased region" description="Basic and acidic residues" evidence="1">
    <location>
        <begin position="1240"/>
        <end position="1250"/>
    </location>
</feature>
<dbReference type="InterPro" id="IPR015943">
    <property type="entry name" value="WD40/YVTN_repeat-like_dom_sf"/>
</dbReference>
<feature type="compositionally biased region" description="Low complexity" evidence="1">
    <location>
        <begin position="1252"/>
        <end position="1263"/>
    </location>
</feature>
<keyword evidence="2" id="KW-1133">Transmembrane helix</keyword>
<gene>
    <name evidence="4" type="ORF">GOP47_0009663</name>
</gene>
<evidence type="ECO:0000256" key="2">
    <source>
        <dbReference type="SAM" id="Phobius"/>
    </source>
</evidence>
<dbReference type="SMART" id="SM00564">
    <property type="entry name" value="PQQ"/>
    <property type="match status" value="4"/>
</dbReference>
<proteinExistence type="predicted"/>
<protein>
    <recommendedName>
        <fullName evidence="3">Pyrrolo-quinoline quinone repeat domain-containing protein</fullName>
    </recommendedName>
</protein>